<reference evidence="1 2" key="1">
    <citation type="submission" date="2022-10" db="EMBL/GenBank/DDBJ databases">
        <title>Draft genome assembly of moderately radiation resistant bacterium Metabacillus halosaccharovorans.</title>
        <authorList>
            <person name="Pal S."/>
            <person name="Gopinathan A."/>
        </authorList>
    </citation>
    <scope>NUCLEOTIDE SEQUENCE [LARGE SCALE GENOMIC DNA]</scope>
    <source>
        <strain evidence="1 2">VITHBRA001</strain>
    </source>
</reference>
<sequence>MSNEYISYLNSLNNANSSNENALAEAQVTNPYYEKIRVERNLGGYLAKKLKEKPISIILTGHAGDGKTSLVYQILRQFELIKVNEDLKIHDEIYSEELSKSIFYVKDMSELSEDEQNILLKKSLNIKEEGNSSILVSNTGPLLNTFKRIYNSDEVEMQLLELMDNNDGTETEVAGNEILLINMARIDNVILAPKIFNNLLEEDLWVPCQECQNSTICPVYSNYKTLSGNIENVNHVISAFYRWMFENDRRLTVRQILSHLSFSITGNLSCSDIDGNGLSDYTFEDIFLYNSSNLFFGYIGINNNDDANQIKAIRELQELKLDSKELKNDYSFFVKHDFSFLTDEAREIAQPIWEKYNRHYTYSSLNLLTEKDPYELRKAIRRMQILFGKYDEESISNLFSNLFSPVFSDFLHFRNKKIGMRETRVLRNKITKALYFLFVGSFNGYDVSDVIYLPLVRLGSGFQNVQLLQGKIEKREIKLNQELKHSNFDMDENHFTLEIKFAKVNETFPISLMLFDYLDKISKGAVSTKINPSLSHGIDTMKSRIYEKYRYDDIDIITTEVLVHTNVGPKVISIEVDNNEMYVE</sequence>
<gene>
    <name evidence="1" type="ORF">OIH86_05640</name>
</gene>
<organism evidence="1 2">
    <name type="scientific">Metabacillus halosaccharovorans</name>
    <dbReference type="NCBI Taxonomy" id="930124"/>
    <lineage>
        <taxon>Bacteria</taxon>
        <taxon>Bacillati</taxon>
        <taxon>Bacillota</taxon>
        <taxon>Bacilli</taxon>
        <taxon>Bacillales</taxon>
        <taxon>Bacillaceae</taxon>
        <taxon>Metabacillus</taxon>
    </lineage>
</organism>
<proteinExistence type="predicted"/>
<protein>
    <recommendedName>
        <fullName evidence="3">DNA phosphorothioation-dependent restriction protein DptF</fullName>
    </recommendedName>
</protein>
<accession>A0ABT3DE49</accession>
<dbReference type="RefSeq" id="WP_264141984.1">
    <property type="nucleotide sequence ID" value="NZ_JAOYEY010000028.1"/>
</dbReference>
<keyword evidence="2" id="KW-1185">Reference proteome</keyword>
<evidence type="ECO:0000313" key="1">
    <source>
        <dbReference type="EMBL" id="MCV9885128.1"/>
    </source>
</evidence>
<dbReference type="EMBL" id="JAOYEY010000028">
    <property type="protein sequence ID" value="MCV9885128.1"/>
    <property type="molecule type" value="Genomic_DNA"/>
</dbReference>
<dbReference type="Proteomes" id="UP001526147">
    <property type="component" value="Unassembled WGS sequence"/>
</dbReference>
<evidence type="ECO:0008006" key="3">
    <source>
        <dbReference type="Google" id="ProtNLM"/>
    </source>
</evidence>
<comment type="caution">
    <text evidence="1">The sequence shown here is derived from an EMBL/GenBank/DDBJ whole genome shotgun (WGS) entry which is preliminary data.</text>
</comment>
<evidence type="ECO:0000313" key="2">
    <source>
        <dbReference type="Proteomes" id="UP001526147"/>
    </source>
</evidence>
<name>A0ABT3DE49_9BACI</name>